<dbReference type="InterPro" id="IPR050261">
    <property type="entry name" value="FrsA_esterase"/>
</dbReference>
<keyword evidence="3" id="KW-0031">Aminopeptidase</keyword>
<dbReference type="InterPro" id="IPR029058">
    <property type="entry name" value="AB_hydrolase_fold"/>
</dbReference>
<dbReference type="Gene3D" id="1.20.1440.110">
    <property type="entry name" value="acylaminoacyl peptidase"/>
    <property type="match status" value="1"/>
</dbReference>
<reference evidence="3 4" key="1">
    <citation type="submission" date="2012-11" db="EMBL/GenBank/DDBJ databases">
        <title>Whole genome sequence of Gluconacetobacter xylinus NBRC 13693.</title>
        <authorList>
            <person name="Azuma Y."/>
            <person name="Higashiura N."/>
            <person name="Hirakawa H."/>
            <person name="Matsushita K."/>
        </authorList>
    </citation>
    <scope>NUCLEOTIDE SEQUENCE [LARGE SCALE GENOMIC DNA]</scope>
    <source>
        <strain evidence="3 4">NBRC 13693</strain>
    </source>
</reference>
<dbReference type="PANTHER" id="PTHR22946:SF12">
    <property type="entry name" value="CONIDIAL PIGMENT BIOSYNTHESIS PROTEIN AYG1 (AFU_ORTHOLOGUE AFUA_2G17550)"/>
    <property type="match status" value="1"/>
</dbReference>
<dbReference type="RefSeq" id="WP_048856252.1">
    <property type="nucleotide sequence ID" value="NZ_BANJ01000031.1"/>
</dbReference>
<dbReference type="Pfam" id="PF12697">
    <property type="entry name" value="Abhydrolase_6"/>
    <property type="match status" value="1"/>
</dbReference>
<dbReference type="Gene3D" id="3.40.50.1820">
    <property type="entry name" value="alpha/beta hydrolase"/>
    <property type="match status" value="1"/>
</dbReference>
<comment type="caution">
    <text evidence="3">The sequence shown here is derived from an EMBL/GenBank/DDBJ whole genome shotgun (WGS) entry which is preliminary data.</text>
</comment>
<proteinExistence type="inferred from homology"/>
<dbReference type="AlphaFoldDB" id="A0A0D6Q883"/>
<dbReference type="InterPro" id="IPR000073">
    <property type="entry name" value="AB_hydrolase_1"/>
</dbReference>
<keyword evidence="3" id="KW-0645">Protease</keyword>
<dbReference type="EMBL" id="BANJ01000031">
    <property type="protein sequence ID" value="GAN99717.1"/>
    <property type="molecule type" value="Genomic_DNA"/>
</dbReference>
<feature type="domain" description="AB hydrolase-1" evidence="2">
    <location>
        <begin position="163"/>
        <end position="348"/>
    </location>
</feature>
<name>A0A0D6Q883_KOMXY</name>
<dbReference type="GO" id="GO:0004177">
    <property type="term" value="F:aminopeptidase activity"/>
    <property type="evidence" value="ECO:0007669"/>
    <property type="project" value="UniProtKB-KW"/>
</dbReference>
<dbReference type="SUPFAM" id="SSF53474">
    <property type="entry name" value="alpha/beta-Hydrolases"/>
    <property type="match status" value="1"/>
</dbReference>
<evidence type="ECO:0000256" key="1">
    <source>
        <dbReference type="ARBA" id="ARBA00038115"/>
    </source>
</evidence>
<evidence type="ECO:0000313" key="3">
    <source>
        <dbReference type="EMBL" id="GAN99717.1"/>
    </source>
</evidence>
<dbReference type="Proteomes" id="UP000032683">
    <property type="component" value="Unassembled WGS sequence"/>
</dbReference>
<protein>
    <submittedName>
        <fullName evidence="3">Dipeptidyl aminopeptidase/acylaminoacyl peptidase</fullName>
    </submittedName>
</protein>
<keyword evidence="3" id="KW-0378">Hydrolase</keyword>
<accession>A0A0D6Q883</accession>
<organism evidence="3 4">
    <name type="scientific">Komagataeibacter xylinus NBRC 13693</name>
    <dbReference type="NCBI Taxonomy" id="1234668"/>
    <lineage>
        <taxon>Bacteria</taxon>
        <taxon>Pseudomonadati</taxon>
        <taxon>Pseudomonadota</taxon>
        <taxon>Alphaproteobacteria</taxon>
        <taxon>Acetobacterales</taxon>
        <taxon>Acetobacteraceae</taxon>
        <taxon>Komagataeibacter</taxon>
    </lineage>
</organism>
<evidence type="ECO:0000259" key="2">
    <source>
        <dbReference type="Pfam" id="PF12697"/>
    </source>
</evidence>
<gene>
    <name evidence="3" type="ORF">Gxy13693_031_036</name>
</gene>
<sequence length="395" mass="43509">MTDMPDGPAPTEMADHGLSRFFRNQTFHFQTLRALNDIAANGADLNEVLTAISAIPDGDTDAWFDAFSGLAIRTEDRIAACADPLSKGYAWLRAHNYWRTAEFLLRPDDVRRKTTWTREIAAFDNGLKLAGIAHERFTIPYGDGRLRGIFYPGPDGWQKKPLIVLVGGYDSTLEELYFVLVKAAHDRGYGVLTYEGPGQGGVLREYGLTFTPEWEKPTSAILDYFETTQFRPENTILIGMSMGGYLAPRAAAFDSRITGVVAYDVLFDMGSIADRYAALAQNPAAAKNPDLVWAVDNACWTLGVSTMPEAVAAIRPYTLKDVAGKITADVLILVGEHDHFVPAAQAKDFEKACTAARSVETVTFDTLSGGAEHCQLGAQTLWHATFFSWMIRRFG</sequence>
<comment type="similarity">
    <text evidence="1">Belongs to the AB hydrolase superfamily. FUS2 hydrolase family.</text>
</comment>
<dbReference type="PANTHER" id="PTHR22946">
    <property type="entry name" value="DIENELACTONE HYDROLASE DOMAIN-CONTAINING PROTEIN-RELATED"/>
    <property type="match status" value="1"/>
</dbReference>
<evidence type="ECO:0000313" key="4">
    <source>
        <dbReference type="Proteomes" id="UP000032683"/>
    </source>
</evidence>